<comment type="caution">
    <text evidence="2">The sequence shown here is derived from an EMBL/GenBank/DDBJ whole genome shotgun (WGS) entry which is preliminary data.</text>
</comment>
<dbReference type="Proteomes" id="UP000191518">
    <property type="component" value="Unassembled WGS sequence"/>
</dbReference>
<evidence type="ECO:0000313" key="3">
    <source>
        <dbReference type="Proteomes" id="UP000191518"/>
    </source>
</evidence>
<accession>A0A1V6RUT2</accession>
<name>A0A1V6RUT2_9EURO</name>
<keyword evidence="3" id="KW-1185">Reference proteome</keyword>
<sequence length="105" mass="11769">MAFDSPVRGQEWRNSARPELPLWTTSFDHTHSQIPKAELPQTLPHSDRTTLKYTSLDSGSAYEPPPSPPDSLKAAAHRVLQDLRPAVHPRLYSVAPNRQTHQAPI</sequence>
<evidence type="ECO:0000313" key="2">
    <source>
        <dbReference type="EMBL" id="OQE05532.1"/>
    </source>
</evidence>
<organism evidence="2 3">
    <name type="scientific">Penicillium vulpinum</name>
    <dbReference type="NCBI Taxonomy" id="29845"/>
    <lineage>
        <taxon>Eukaryota</taxon>
        <taxon>Fungi</taxon>
        <taxon>Dikarya</taxon>
        <taxon>Ascomycota</taxon>
        <taxon>Pezizomycotina</taxon>
        <taxon>Eurotiomycetes</taxon>
        <taxon>Eurotiomycetidae</taxon>
        <taxon>Eurotiales</taxon>
        <taxon>Aspergillaceae</taxon>
        <taxon>Penicillium</taxon>
    </lineage>
</organism>
<dbReference type="STRING" id="29845.A0A1V6RUT2"/>
<reference evidence="3" key="1">
    <citation type="journal article" date="2017" name="Nat. Microbiol.">
        <title>Global analysis of biosynthetic gene clusters reveals vast potential of secondary metabolite production in Penicillium species.</title>
        <authorList>
            <person name="Nielsen J.C."/>
            <person name="Grijseels S."/>
            <person name="Prigent S."/>
            <person name="Ji B."/>
            <person name="Dainat J."/>
            <person name="Nielsen K.F."/>
            <person name="Frisvad J.C."/>
            <person name="Workman M."/>
            <person name="Nielsen J."/>
        </authorList>
    </citation>
    <scope>NUCLEOTIDE SEQUENCE [LARGE SCALE GENOMIC DNA]</scope>
    <source>
        <strain evidence="3">IBT 29486</strain>
    </source>
</reference>
<proteinExistence type="predicted"/>
<dbReference type="AlphaFoldDB" id="A0A1V6RUT2"/>
<feature type="region of interest" description="Disordered" evidence="1">
    <location>
        <begin position="35"/>
        <end position="72"/>
    </location>
</feature>
<dbReference type="EMBL" id="MDYP01000024">
    <property type="protein sequence ID" value="OQE05532.1"/>
    <property type="molecule type" value="Genomic_DNA"/>
</dbReference>
<protein>
    <submittedName>
        <fullName evidence="2">Uncharacterized protein</fullName>
    </submittedName>
</protein>
<gene>
    <name evidence="2" type="ORF">PENVUL_c024G01795</name>
</gene>
<dbReference type="OrthoDB" id="4365430at2759"/>
<evidence type="ECO:0000256" key="1">
    <source>
        <dbReference type="SAM" id="MobiDB-lite"/>
    </source>
</evidence>